<evidence type="ECO:0000256" key="4">
    <source>
        <dbReference type="ARBA" id="ARBA00022840"/>
    </source>
</evidence>
<organism evidence="11 12">
    <name type="scientific">Pythium oligandrum</name>
    <name type="common">Mycoparasitic fungus</name>
    <dbReference type="NCBI Taxonomy" id="41045"/>
    <lineage>
        <taxon>Eukaryota</taxon>
        <taxon>Sar</taxon>
        <taxon>Stramenopiles</taxon>
        <taxon>Oomycota</taxon>
        <taxon>Peronosporomycetes</taxon>
        <taxon>Pythiales</taxon>
        <taxon>Pythiaceae</taxon>
        <taxon>Pythium</taxon>
    </lineage>
</organism>
<dbReference type="AlphaFoldDB" id="A0A8K1FDE0"/>
<feature type="compositionally biased region" description="Low complexity" evidence="9">
    <location>
        <begin position="600"/>
        <end position="610"/>
    </location>
</feature>
<evidence type="ECO:0000256" key="3">
    <source>
        <dbReference type="ARBA" id="ARBA00022741"/>
    </source>
</evidence>
<dbReference type="PRINTS" id="PR00380">
    <property type="entry name" value="KINESINHEAVY"/>
</dbReference>
<keyword evidence="6 7" id="KW-0505">Motor protein</keyword>
<dbReference type="GO" id="GO:0005874">
    <property type="term" value="C:microtubule"/>
    <property type="evidence" value="ECO:0007669"/>
    <property type="project" value="UniProtKB-KW"/>
</dbReference>
<evidence type="ECO:0000313" key="12">
    <source>
        <dbReference type="Proteomes" id="UP000794436"/>
    </source>
</evidence>
<dbReference type="Pfam" id="PF00225">
    <property type="entry name" value="Kinesin"/>
    <property type="match status" value="1"/>
</dbReference>
<dbReference type="InterPro" id="IPR001752">
    <property type="entry name" value="Kinesin_motor_dom"/>
</dbReference>
<comment type="subcellular location">
    <subcellularLocation>
        <location evidence="1">Cytoplasm</location>
    </subcellularLocation>
</comment>
<dbReference type="Gene3D" id="3.40.850.10">
    <property type="entry name" value="Kinesin motor domain"/>
    <property type="match status" value="1"/>
</dbReference>
<dbReference type="SMART" id="SM00129">
    <property type="entry name" value="KISc"/>
    <property type="match status" value="1"/>
</dbReference>
<keyword evidence="4 6" id="KW-0067">ATP-binding</keyword>
<keyword evidence="5 8" id="KW-0175">Coiled coil</keyword>
<dbReference type="PANTHER" id="PTHR47969">
    <property type="entry name" value="CHROMOSOME-ASSOCIATED KINESIN KIF4A-RELATED"/>
    <property type="match status" value="1"/>
</dbReference>
<feature type="compositionally biased region" description="Polar residues" evidence="9">
    <location>
        <begin position="434"/>
        <end position="447"/>
    </location>
</feature>
<dbReference type="GO" id="GO:0003777">
    <property type="term" value="F:microtubule motor activity"/>
    <property type="evidence" value="ECO:0007669"/>
    <property type="project" value="InterPro"/>
</dbReference>
<feature type="region of interest" description="Disordered" evidence="9">
    <location>
        <begin position="591"/>
        <end position="619"/>
    </location>
</feature>
<dbReference type="GO" id="GO:0007018">
    <property type="term" value="P:microtubule-based movement"/>
    <property type="evidence" value="ECO:0007669"/>
    <property type="project" value="InterPro"/>
</dbReference>
<dbReference type="InterPro" id="IPR027417">
    <property type="entry name" value="P-loop_NTPase"/>
</dbReference>
<evidence type="ECO:0000256" key="1">
    <source>
        <dbReference type="ARBA" id="ARBA00004496"/>
    </source>
</evidence>
<name>A0A8K1FDE0_PYTOL</name>
<evidence type="ECO:0000256" key="5">
    <source>
        <dbReference type="ARBA" id="ARBA00023054"/>
    </source>
</evidence>
<evidence type="ECO:0000256" key="7">
    <source>
        <dbReference type="RuleBase" id="RU000394"/>
    </source>
</evidence>
<dbReference type="PROSITE" id="PS00411">
    <property type="entry name" value="KINESIN_MOTOR_1"/>
    <property type="match status" value="1"/>
</dbReference>
<proteinExistence type="inferred from homology"/>
<evidence type="ECO:0000256" key="2">
    <source>
        <dbReference type="ARBA" id="ARBA00022490"/>
    </source>
</evidence>
<dbReference type="InterPro" id="IPR036961">
    <property type="entry name" value="Kinesin_motor_dom_sf"/>
</dbReference>
<dbReference type="GO" id="GO:0007052">
    <property type="term" value="P:mitotic spindle organization"/>
    <property type="evidence" value="ECO:0007669"/>
    <property type="project" value="TreeGrafter"/>
</dbReference>
<dbReference type="OrthoDB" id="123929at2759"/>
<evidence type="ECO:0000256" key="9">
    <source>
        <dbReference type="SAM" id="MobiDB-lite"/>
    </source>
</evidence>
<dbReference type="GO" id="GO:0005524">
    <property type="term" value="F:ATP binding"/>
    <property type="evidence" value="ECO:0007669"/>
    <property type="project" value="UniProtKB-UniRule"/>
</dbReference>
<dbReference type="InterPro" id="IPR027640">
    <property type="entry name" value="Kinesin-like_fam"/>
</dbReference>
<comment type="caution">
    <text evidence="11">The sequence shown here is derived from an EMBL/GenBank/DDBJ whole genome shotgun (WGS) entry which is preliminary data.</text>
</comment>
<dbReference type="InterPro" id="IPR019821">
    <property type="entry name" value="Kinesin_motor_CS"/>
</dbReference>
<gene>
    <name evidence="11" type="ORF">Poli38472_004394</name>
</gene>
<dbReference type="GO" id="GO:0005737">
    <property type="term" value="C:cytoplasm"/>
    <property type="evidence" value="ECO:0007669"/>
    <property type="project" value="UniProtKB-SubCell"/>
</dbReference>
<dbReference type="EMBL" id="SPLM01000109">
    <property type="protein sequence ID" value="TMW59325.1"/>
    <property type="molecule type" value="Genomic_DNA"/>
</dbReference>
<dbReference type="PROSITE" id="PS50067">
    <property type="entry name" value="KINESIN_MOTOR_2"/>
    <property type="match status" value="1"/>
</dbReference>
<feature type="domain" description="Kinesin motor" evidence="10">
    <location>
        <begin position="89"/>
        <end position="429"/>
    </location>
</feature>
<keyword evidence="7" id="KW-0493">Microtubule</keyword>
<protein>
    <recommendedName>
        <fullName evidence="7">Kinesin-like protein</fullName>
    </recommendedName>
</protein>
<evidence type="ECO:0000256" key="6">
    <source>
        <dbReference type="PROSITE-ProRule" id="PRU00283"/>
    </source>
</evidence>
<dbReference type="GO" id="GO:0051231">
    <property type="term" value="P:spindle elongation"/>
    <property type="evidence" value="ECO:0007669"/>
    <property type="project" value="TreeGrafter"/>
</dbReference>
<feature type="binding site" evidence="6">
    <location>
        <begin position="177"/>
        <end position="184"/>
    </location>
    <ligand>
        <name>ATP</name>
        <dbReference type="ChEBI" id="CHEBI:30616"/>
    </ligand>
</feature>
<keyword evidence="2" id="KW-0963">Cytoplasm</keyword>
<comment type="similarity">
    <text evidence="6 7">Belongs to the TRAFAC class myosin-kinesin ATPase superfamily. Kinesin family.</text>
</comment>
<feature type="coiled-coil region" evidence="8">
    <location>
        <begin position="519"/>
        <end position="560"/>
    </location>
</feature>
<evidence type="ECO:0000256" key="8">
    <source>
        <dbReference type="SAM" id="Coils"/>
    </source>
</evidence>
<keyword evidence="12" id="KW-1185">Reference proteome</keyword>
<accession>A0A8K1FDE0</accession>
<feature type="compositionally biased region" description="Basic and acidic residues" evidence="9">
    <location>
        <begin position="641"/>
        <end position="651"/>
    </location>
</feature>
<dbReference type="GO" id="GO:0008017">
    <property type="term" value="F:microtubule binding"/>
    <property type="evidence" value="ECO:0007669"/>
    <property type="project" value="InterPro"/>
</dbReference>
<reference evidence="11" key="1">
    <citation type="submission" date="2019-03" db="EMBL/GenBank/DDBJ databases">
        <title>Long read genome sequence of the mycoparasitic Pythium oligandrum ATCC 38472 isolated from sugarbeet rhizosphere.</title>
        <authorList>
            <person name="Gaulin E."/>
        </authorList>
    </citation>
    <scope>NUCLEOTIDE SEQUENCE</scope>
    <source>
        <strain evidence="11">ATCC 38472_TT</strain>
    </source>
</reference>
<feature type="region of interest" description="Disordered" evidence="9">
    <location>
        <begin position="1"/>
        <end position="56"/>
    </location>
</feature>
<feature type="compositionally biased region" description="Basic and acidic residues" evidence="9">
    <location>
        <begin position="27"/>
        <end position="42"/>
    </location>
</feature>
<keyword evidence="3 6" id="KW-0547">Nucleotide-binding</keyword>
<dbReference type="Proteomes" id="UP000794436">
    <property type="component" value="Unassembled WGS sequence"/>
</dbReference>
<evidence type="ECO:0000313" key="11">
    <source>
        <dbReference type="EMBL" id="TMW59325.1"/>
    </source>
</evidence>
<sequence>MALSEMAPAEQANTQTETFTAEPASESTHKTQESDRSVEILKHARPPQPVNPVKRQHSLPRLSDAELDIARKLSFSAALDDAEDDEQQRVQIVIRIRPLTESLESDGACFRVTSESTMVAQPPKTSQAYRSTGTATAFQFSHIFTEQTQQTALFEATTKPVLDSAFHGRNGLVFAYGVTNSGKTYTISGTDDNPGVLPRALKYVMHELGRRKENDASPVTKITASYLEIYNENVYDLLSTSPVRKRRALRLQDCDGKIQMRGMVEKQIKSVKDADDVLAMGQKNKQVAETKCNMDSSRSHCIFSLYFYQAAEKGTVELRSKVSIVDLAGSERSAKTGATGLRMQEASKINGSLMNLMRCLETLRWNQQHPPALHKIVPFRESKLTRLFQENLIGRQQGPLVMIVAVNPSSHEFDETLRTLKYSAMTRELVPAQKQNAGVNQKPQSTYYDLDGRLRKRRRVSTEGDAEPADNVQPTTSTQEPAPPHPRARESFGRHMKPVRGRPPLRVVRQRVDIESSAIATATALVQALEKELETQRLRALQLEKENEDLRVQLSQTNAEKLQMEVSIRAEVGNEMREQLLQIKNQYRSMLEKQQGGEGESSSSSSSSSGANSLVELEKEREAWQEERLQLEQKVQSLQEQRTECEEEMKRMQLRHQRQIEALQDGNGCDNVDSEGTPESG</sequence>
<dbReference type="PANTHER" id="PTHR47969:SF15">
    <property type="entry name" value="CHROMOSOME-ASSOCIATED KINESIN KIF4A-RELATED"/>
    <property type="match status" value="1"/>
</dbReference>
<evidence type="ECO:0000259" key="10">
    <source>
        <dbReference type="PROSITE" id="PS50067"/>
    </source>
</evidence>
<feature type="region of interest" description="Disordered" evidence="9">
    <location>
        <begin position="434"/>
        <end position="500"/>
    </location>
</feature>
<feature type="region of interest" description="Disordered" evidence="9">
    <location>
        <begin position="636"/>
        <end position="681"/>
    </location>
</feature>
<dbReference type="GO" id="GO:0005875">
    <property type="term" value="C:microtubule associated complex"/>
    <property type="evidence" value="ECO:0007669"/>
    <property type="project" value="TreeGrafter"/>
</dbReference>
<dbReference type="SUPFAM" id="SSF52540">
    <property type="entry name" value="P-loop containing nucleoside triphosphate hydrolases"/>
    <property type="match status" value="1"/>
</dbReference>